<dbReference type="Gene3D" id="2.60.120.430">
    <property type="entry name" value="Galactose-binding lectin"/>
    <property type="match status" value="1"/>
</dbReference>
<feature type="domain" description="DUF4982" evidence="2">
    <location>
        <begin position="76"/>
        <end position="129"/>
    </location>
</feature>
<sequence>MVGANIWNLNDFHSEERENAVPHINSKGITTLDRGLKDTYLHYQAMLNTKPVINIGGRLWTIRGGNEDENGMCRQSVKVYTNLEDIELFLNGKSLGKMKVKDNITVFDVPFVNGQNTLDAVGMSGEKTVRDQLKIDFRMIPGNLKEDKVPFQEINVMMGSKRYFADKTSAVIWLPEQEYVPGSWGHIGGEEYVKRTRHGQQPASDSNIKGTEMDPVFQTMRQGIKSFKLDVPDGEYTVNLYFAELISDSAKVLLYNLGDDAIAENRGERIFDVSINGIEVLHHLNIAKEYGELQAIIRKFTVYAKDGKGISVDFHSVKGEPILNALRVYRNY</sequence>
<protein>
    <recommendedName>
        <fullName evidence="4">Malectin domain-containing protein</fullName>
    </recommendedName>
</protein>
<evidence type="ECO:0000259" key="1">
    <source>
        <dbReference type="Pfam" id="PF11721"/>
    </source>
</evidence>
<dbReference type="Pfam" id="PF16355">
    <property type="entry name" value="DUF4982"/>
    <property type="match status" value="1"/>
</dbReference>
<proteinExistence type="predicted"/>
<dbReference type="Gene3D" id="2.60.40.10">
    <property type="entry name" value="Immunoglobulins"/>
    <property type="match status" value="1"/>
</dbReference>
<evidence type="ECO:0000259" key="2">
    <source>
        <dbReference type="Pfam" id="PF16355"/>
    </source>
</evidence>
<name>A0A645DXZ5_9ZZZZ</name>
<evidence type="ECO:0000313" key="3">
    <source>
        <dbReference type="EMBL" id="MPM94139.1"/>
    </source>
</evidence>
<dbReference type="EMBL" id="VSSQ01040820">
    <property type="protein sequence ID" value="MPM94139.1"/>
    <property type="molecule type" value="Genomic_DNA"/>
</dbReference>
<accession>A0A645DXZ5</accession>
<organism evidence="3">
    <name type="scientific">bioreactor metagenome</name>
    <dbReference type="NCBI Taxonomy" id="1076179"/>
    <lineage>
        <taxon>unclassified sequences</taxon>
        <taxon>metagenomes</taxon>
        <taxon>ecological metagenomes</taxon>
    </lineage>
</organism>
<dbReference type="InterPro" id="IPR013783">
    <property type="entry name" value="Ig-like_fold"/>
</dbReference>
<comment type="caution">
    <text evidence="3">The sequence shown here is derived from an EMBL/GenBank/DDBJ whole genome shotgun (WGS) entry which is preliminary data.</text>
</comment>
<dbReference type="AlphaFoldDB" id="A0A645DXZ5"/>
<reference evidence="3" key="1">
    <citation type="submission" date="2019-08" db="EMBL/GenBank/DDBJ databases">
        <authorList>
            <person name="Kucharzyk K."/>
            <person name="Murdoch R.W."/>
            <person name="Higgins S."/>
            <person name="Loffler F."/>
        </authorList>
    </citation>
    <scope>NUCLEOTIDE SEQUENCE</scope>
</reference>
<gene>
    <name evidence="3" type="ORF">SDC9_141282</name>
</gene>
<dbReference type="InterPro" id="IPR021720">
    <property type="entry name" value="Malectin_dom"/>
</dbReference>
<feature type="domain" description="Malectin" evidence="1">
    <location>
        <begin position="192"/>
        <end position="308"/>
    </location>
</feature>
<dbReference type="InterPro" id="IPR032311">
    <property type="entry name" value="DUF4982"/>
</dbReference>
<dbReference type="Pfam" id="PF11721">
    <property type="entry name" value="Malectin"/>
    <property type="match status" value="1"/>
</dbReference>
<evidence type="ECO:0008006" key="4">
    <source>
        <dbReference type="Google" id="ProtNLM"/>
    </source>
</evidence>
<dbReference type="Gene3D" id="3.20.20.80">
    <property type="entry name" value="Glycosidases"/>
    <property type="match status" value="1"/>
</dbReference>